<evidence type="ECO:0000313" key="8">
    <source>
        <dbReference type="Proteomes" id="UP000245119"/>
    </source>
</evidence>
<evidence type="ECO:0000313" key="7">
    <source>
        <dbReference type="EMBL" id="PVD23515.1"/>
    </source>
</evidence>
<sequence>MSAARYRKFLRLCEEWPLDQSKTGRDLAAVIRQKVADAFRMGENTTVNDEAKCDQAYESLQRLSSDFYRKKYSANRTVGATGVSYEECKVVMSTEALKVLNDQNTGIFTKLKRTFTAERG</sequence>
<keyword evidence="2" id="KW-0809">Transit peptide</keyword>
<evidence type="ECO:0000256" key="6">
    <source>
        <dbReference type="ARBA" id="ARBA00032983"/>
    </source>
</evidence>
<evidence type="ECO:0000256" key="4">
    <source>
        <dbReference type="ARBA" id="ARBA00023271"/>
    </source>
</evidence>
<dbReference type="InterPro" id="IPR037698">
    <property type="entry name" value="UQCC2"/>
</dbReference>
<keyword evidence="8" id="KW-1185">Reference proteome</keyword>
<evidence type="ECO:0000256" key="1">
    <source>
        <dbReference type="ARBA" id="ARBA00004436"/>
    </source>
</evidence>
<keyword evidence="4" id="KW-1135">Mitochondrion nucleoid</keyword>
<dbReference type="PANTHER" id="PTHR34260:SF1">
    <property type="entry name" value="UBIQUINOL-CYTOCHROME-C REDUCTASE COMPLEX ASSEMBLY FACTOR 2"/>
    <property type="match status" value="1"/>
</dbReference>
<dbReference type="GO" id="GO:0042645">
    <property type="term" value="C:mitochondrial nucleoid"/>
    <property type="evidence" value="ECO:0007669"/>
    <property type="project" value="UniProtKB-SubCell"/>
</dbReference>
<reference evidence="7 8" key="1">
    <citation type="submission" date="2018-04" db="EMBL/GenBank/DDBJ databases">
        <title>The genome of golden apple snail Pomacea canaliculata provides insight into stress tolerance and invasive adaptation.</title>
        <authorList>
            <person name="Liu C."/>
            <person name="Liu B."/>
            <person name="Ren Y."/>
            <person name="Zhang Y."/>
            <person name="Wang H."/>
            <person name="Li S."/>
            <person name="Jiang F."/>
            <person name="Yin L."/>
            <person name="Zhang G."/>
            <person name="Qian W."/>
            <person name="Fan W."/>
        </authorList>
    </citation>
    <scope>NUCLEOTIDE SEQUENCE [LARGE SCALE GENOMIC DNA]</scope>
    <source>
        <strain evidence="7">SZHN2017</strain>
        <tissue evidence="7">Muscle</tissue>
    </source>
</reference>
<evidence type="ECO:0000256" key="5">
    <source>
        <dbReference type="ARBA" id="ARBA00031206"/>
    </source>
</evidence>
<comment type="subcellular location">
    <subcellularLocation>
        <location evidence="1">Mitochondrion matrix</location>
        <location evidence="1">Mitochondrion nucleoid</location>
    </subcellularLocation>
</comment>
<dbReference type="EMBL" id="PZQS01000010">
    <property type="protein sequence ID" value="PVD23515.1"/>
    <property type="molecule type" value="Genomic_DNA"/>
</dbReference>
<dbReference type="AlphaFoldDB" id="A0A2T7NQR7"/>
<dbReference type="Pfam" id="PF20180">
    <property type="entry name" value="UQCC2_CBP6"/>
    <property type="match status" value="1"/>
</dbReference>
<evidence type="ECO:0000256" key="2">
    <source>
        <dbReference type="ARBA" id="ARBA00022946"/>
    </source>
</evidence>
<accession>A0A2T7NQR7</accession>
<evidence type="ECO:0000256" key="3">
    <source>
        <dbReference type="ARBA" id="ARBA00023128"/>
    </source>
</evidence>
<proteinExistence type="predicted"/>
<comment type="caution">
    <text evidence="7">The sequence shown here is derived from an EMBL/GenBank/DDBJ whole genome shotgun (WGS) entry which is preliminary data.</text>
</comment>
<dbReference type="Proteomes" id="UP000245119">
    <property type="component" value="Linkage Group LG10"/>
</dbReference>
<keyword evidence="3" id="KW-0496">Mitochondrion</keyword>
<organism evidence="7 8">
    <name type="scientific">Pomacea canaliculata</name>
    <name type="common">Golden apple snail</name>
    <dbReference type="NCBI Taxonomy" id="400727"/>
    <lineage>
        <taxon>Eukaryota</taxon>
        <taxon>Metazoa</taxon>
        <taxon>Spiralia</taxon>
        <taxon>Lophotrochozoa</taxon>
        <taxon>Mollusca</taxon>
        <taxon>Gastropoda</taxon>
        <taxon>Caenogastropoda</taxon>
        <taxon>Architaenioglossa</taxon>
        <taxon>Ampullarioidea</taxon>
        <taxon>Ampullariidae</taxon>
        <taxon>Pomacea</taxon>
    </lineage>
</organism>
<protein>
    <recommendedName>
        <fullName evidence="6">Mitochondrial nucleoid factor 1</fullName>
    </recommendedName>
    <alternativeName>
        <fullName evidence="5">Mitochondrial protein M19</fullName>
    </alternativeName>
</protein>
<name>A0A2T7NQR7_POMCA</name>
<gene>
    <name evidence="7" type="ORF">C0Q70_16787</name>
</gene>
<dbReference type="PANTHER" id="PTHR34260">
    <property type="entry name" value="UBIQUINOL-CYTOCHROME-C REDUCTASE COMPLEX ASSEMBLY FACTOR 2"/>
    <property type="match status" value="1"/>
</dbReference>
<dbReference type="GO" id="GO:0034551">
    <property type="term" value="P:mitochondrial respiratory chain complex III assembly"/>
    <property type="evidence" value="ECO:0007669"/>
    <property type="project" value="TreeGrafter"/>
</dbReference>